<organism evidence="2 3">
    <name type="scientific">Setomelanomma holmii</name>
    <dbReference type="NCBI Taxonomy" id="210430"/>
    <lineage>
        <taxon>Eukaryota</taxon>
        <taxon>Fungi</taxon>
        <taxon>Dikarya</taxon>
        <taxon>Ascomycota</taxon>
        <taxon>Pezizomycotina</taxon>
        <taxon>Dothideomycetes</taxon>
        <taxon>Pleosporomycetidae</taxon>
        <taxon>Pleosporales</taxon>
        <taxon>Pleosporineae</taxon>
        <taxon>Phaeosphaeriaceae</taxon>
        <taxon>Setomelanomma</taxon>
    </lineage>
</organism>
<name>A0A9P4GZR4_9PLEO</name>
<protein>
    <submittedName>
        <fullName evidence="2">Uncharacterized protein</fullName>
    </submittedName>
</protein>
<proteinExistence type="predicted"/>
<accession>A0A9P4GZR4</accession>
<evidence type="ECO:0000256" key="1">
    <source>
        <dbReference type="SAM" id="MobiDB-lite"/>
    </source>
</evidence>
<dbReference type="Proteomes" id="UP000799777">
    <property type="component" value="Unassembled WGS sequence"/>
</dbReference>
<reference evidence="2" key="1">
    <citation type="journal article" date="2020" name="Stud. Mycol.">
        <title>101 Dothideomycetes genomes: a test case for predicting lifestyles and emergence of pathogens.</title>
        <authorList>
            <person name="Haridas S."/>
            <person name="Albert R."/>
            <person name="Binder M."/>
            <person name="Bloem J."/>
            <person name="Labutti K."/>
            <person name="Salamov A."/>
            <person name="Andreopoulos B."/>
            <person name="Baker S."/>
            <person name="Barry K."/>
            <person name="Bills G."/>
            <person name="Bluhm B."/>
            <person name="Cannon C."/>
            <person name="Castanera R."/>
            <person name="Culley D."/>
            <person name="Daum C."/>
            <person name="Ezra D."/>
            <person name="Gonzalez J."/>
            <person name="Henrissat B."/>
            <person name="Kuo A."/>
            <person name="Liang C."/>
            <person name="Lipzen A."/>
            <person name="Lutzoni F."/>
            <person name="Magnuson J."/>
            <person name="Mondo S."/>
            <person name="Nolan M."/>
            <person name="Ohm R."/>
            <person name="Pangilinan J."/>
            <person name="Park H.-J."/>
            <person name="Ramirez L."/>
            <person name="Alfaro M."/>
            <person name="Sun H."/>
            <person name="Tritt A."/>
            <person name="Yoshinaga Y."/>
            <person name="Zwiers L.-H."/>
            <person name="Turgeon B."/>
            <person name="Goodwin S."/>
            <person name="Spatafora J."/>
            <person name="Crous P."/>
            <person name="Grigoriev I."/>
        </authorList>
    </citation>
    <scope>NUCLEOTIDE SEQUENCE</scope>
    <source>
        <strain evidence="2">CBS 110217</strain>
    </source>
</reference>
<evidence type="ECO:0000313" key="2">
    <source>
        <dbReference type="EMBL" id="KAF2024970.1"/>
    </source>
</evidence>
<evidence type="ECO:0000313" key="3">
    <source>
        <dbReference type="Proteomes" id="UP000799777"/>
    </source>
</evidence>
<dbReference type="AlphaFoldDB" id="A0A9P4GZR4"/>
<dbReference type="OrthoDB" id="3793410at2759"/>
<dbReference type="EMBL" id="ML978279">
    <property type="protein sequence ID" value="KAF2024970.1"/>
    <property type="molecule type" value="Genomic_DNA"/>
</dbReference>
<feature type="region of interest" description="Disordered" evidence="1">
    <location>
        <begin position="156"/>
        <end position="178"/>
    </location>
</feature>
<comment type="caution">
    <text evidence="2">The sequence shown here is derived from an EMBL/GenBank/DDBJ whole genome shotgun (WGS) entry which is preliminary data.</text>
</comment>
<keyword evidence="3" id="KW-1185">Reference proteome</keyword>
<sequence>MPANYDLEQVNRLIYLMTKVTSASYVGDLLPTEDTHVDLHFHSAAEYLGMGSFTQNIFDLYFKRVINTVPTVTDVEAIGSVRTPPGDKIYKQMAYNTGIKYYENKIANRADFERYLRGSYKQMSQAALQEREAKRAAKAKPDAHIEHELEQRAWKFQSQKQEKQDKLEQRKKKGAEVKASMLEKRRLGQKLNAEEARAYEKLYGRRVLVKVY</sequence>
<gene>
    <name evidence="2" type="ORF">EK21DRAFT_117297</name>
</gene>